<dbReference type="GO" id="GO:0016829">
    <property type="term" value="F:lyase activity"/>
    <property type="evidence" value="ECO:0007669"/>
    <property type="project" value="UniProtKB-KW"/>
</dbReference>
<dbReference type="Gene3D" id="3.30.420.40">
    <property type="match status" value="1"/>
</dbReference>
<reference evidence="1 2" key="2">
    <citation type="submission" date="2020-04" db="EMBL/GenBank/DDBJ databases">
        <authorList>
            <person name="Fomenkov A."/>
            <person name="Anton B.P."/>
            <person name="Roberts R.J."/>
        </authorList>
    </citation>
    <scope>NUCLEOTIDE SEQUENCE [LARGE SCALE GENOMIC DNA]</scope>
    <source>
        <strain evidence="1 2">S2</strain>
    </source>
</reference>
<dbReference type="PANTHER" id="PTHR32432:SF13">
    <property type="entry name" value="ETHANOLAMINE AMMONIA-LYASE REACTIVASE EUTA"/>
    <property type="match status" value="1"/>
</dbReference>
<accession>A0A6H1P4R0</accession>
<reference evidence="1 2" key="1">
    <citation type="submission" date="2020-04" db="EMBL/GenBank/DDBJ databases">
        <title>Genome-Wide Identification of 5-Methylcytosine Sites in Bacterial Genomes By High-Throughput Sequencing of MspJI Restriction Fragments.</title>
        <authorList>
            <person name="Wu V."/>
        </authorList>
    </citation>
    <scope>NUCLEOTIDE SEQUENCE [LARGE SCALE GENOMIC DNA]</scope>
    <source>
        <strain evidence="1 2">S2</strain>
    </source>
</reference>
<sequence length="481" mass="53477">MKFKGPQKEEMISAGIDIGTSTTKLVISRFTLMNMAGGAHVPRIEIIDKQVIHRSPIYRTPLLSPTTIDIEKIEDLVRKEYQKAGIEPKDIQTGAVIITGETATKSNAEVMLHQLSDQAGEFLVATAGPDLEGIIAAKGSGAYEYSKDTRKVIANIDIGGGTANVAVYKSGRLCGTCTLHVGGRLIECNDNKIQSISPPVKNLLRQWDSRMVEGQNQNPSAIKQVTDFMADVIARMLKKALTNEDLTLLLGHEPNWVEDIEAIMFSGGISECIYQHETGIVQSAKYDDIGLMLAASLKESSSLAQWTWVKPQETVRATVLGAGMQTTEISGATIEVDHRKLPMKNLPVYQIRFEGDFKTEINQLSKRIEEALDLYDPQREGQNFAVYFSELPYLKFREIDEFAEYILKAMKQKPNQTQELVLVLDRDYAKVLGQTLKRKAPVQSVICIDQIKVENGDYLDIGQVLETDVVPVIIKTLTFQK</sequence>
<proteinExistence type="predicted"/>
<dbReference type="PANTHER" id="PTHR32432">
    <property type="entry name" value="CELL DIVISION PROTEIN FTSA-RELATED"/>
    <property type="match status" value="1"/>
</dbReference>
<evidence type="ECO:0000313" key="2">
    <source>
        <dbReference type="Proteomes" id="UP000501868"/>
    </source>
</evidence>
<gene>
    <name evidence="1" type="ORF">HFZ78_18375</name>
</gene>
<evidence type="ECO:0000313" key="1">
    <source>
        <dbReference type="EMBL" id="QIZ08432.1"/>
    </source>
</evidence>
<dbReference type="InterPro" id="IPR050696">
    <property type="entry name" value="FtsA/MreB"/>
</dbReference>
<name>A0A6H1P4R0_PRIMG</name>
<dbReference type="Proteomes" id="UP000501868">
    <property type="component" value="Chromosome"/>
</dbReference>
<dbReference type="EMBL" id="CP051128">
    <property type="protein sequence ID" value="QIZ08432.1"/>
    <property type="molecule type" value="Genomic_DNA"/>
</dbReference>
<dbReference type="SUPFAM" id="SSF53067">
    <property type="entry name" value="Actin-like ATPase domain"/>
    <property type="match status" value="1"/>
</dbReference>
<keyword evidence="1" id="KW-0456">Lyase</keyword>
<dbReference type="AlphaFoldDB" id="A0A6H1P4R0"/>
<dbReference type="InterPro" id="IPR009377">
    <property type="entry name" value="EutA"/>
</dbReference>
<dbReference type="Pfam" id="PF06277">
    <property type="entry name" value="EutA"/>
    <property type="match status" value="1"/>
</dbReference>
<organism evidence="1 2">
    <name type="scientific">Priestia megaterium</name>
    <name type="common">Bacillus megaterium</name>
    <dbReference type="NCBI Taxonomy" id="1404"/>
    <lineage>
        <taxon>Bacteria</taxon>
        <taxon>Bacillati</taxon>
        <taxon>Bacillota</taxon>
        <taxon>Bacilli</taxon>
        <taxon>Bacillales</taxon>
        <taxon>Bacillaceae</taxon>
        <taxon>Priestia</taxon>
    </lineage>
</organism>
<dbReference type="InterPro" id="IPR043129">
    <property type="entry name" value="ATPase_NBD"/>
</dbReference>
<dbReference type="PIRSF" id="PIRSF012293">
    <property type="entry name" value="EutA"/>
    <property type="match status" value="1"/>
</dbReference>
<protein>
    <submittedName>
        <fullName evidence="1">Ethanolamine ammonia-lyase reactivating factor EutA</fullName>
    </submittedName>
</protein>